<dbReference type="SUPFAM" id="SSF55797">
    <property type="entry name" value="PR-1-like"/>
    <property type="match status" value="1"/>
</dbReference>
<dbReference type="Gene3D" id="3.40.33.10">
    <property type="entry name" value="CAP"/>
    <property type="match status" value="1"/>
</dbReference>
<dbReference type="Proteomes" id="UP001608902">
    <property type="component" value="Unassembled WGS sequence"/>
</dbReference>
<accession>A0ABD6E6D5</accession>
<evidence type="ECO:0000313" key="2">
    <source>
        <dbReference type="EMBL" id="MFH4974716.1"/>
    </source>
</evidence>
<dbReference type="Pfam" id="PF00188">
    <property type="entry name" value="CAP"/>
    <property type="match status" value="1"/>
</dbReference>
<sequence length="82" mass="9277">MPAGSSHPTHNADSTNVKMFAEQLLVAHNRLRHQHGAPSLTLSEELTEQAQQWAEKLAKRRHLAYCELPGKHSEFLHSLPFL</sequence>
<gene>
    <name evidence="2" type="ORF">AB6A40_001425</name>
</gene>
<dbReference type="EMBL" id="JBGFUD010000528">
    <property type="protein sequence ID" value="MFH4974716.1"/>
    <property type="molecule type" value="Genomic_DNA"/>
</dbReference>
<keyword evidence="3" id="KW-1185">Reference proteome</keyword>
<proteinExistence type="predicted"/>
<comment type="caution">
    <text evidence="2">The sequence shown here is derived from an EMBL/GenBank/DDBJ whole genome shotgun (WGS) entry which is preliminary data.</text>
</comment>
<dbReference type="InterPro" id="IPR014044">
    <property type="entry name" value="CAP_dom"/>
</dbReference>
<organism evidence="2 3">
    <name type="scientific">Gnathostoma spinigerum</name>
    <dbReference type="NCBI Taxonomy" id="75299"/>
    <lineage>
        <taxon>Eukaryota</taxon>
        <taxon>Metazoa</taxon>
        <taxon>Ecdysozoa</taxon>
        <taxon>Nematoda</taxon>
        <taxon>Chromadorea</taxon>
        <taxon>Rhabditida</taxon>
        <taxon>Spirurina</taxon>
        <taxon>Gnathostomatomorpha</taxon>
        <taxon>Gnathostomatoidea</taxon>
        <taxon>Gnathostomatidae</taxon>
        <taxon>Gnathostoma</taxon>
    </lineage>
</organism>
<evidence type="ECO:0000259" key="1">
    <source>
        <dbReference type="Pfam" id="PF00188"/>
    </source>
</evidence>
<dbReference type="AlphaFoldDB" id="A0ABD6E6D5"/>
<protein>
    <recommendedName>
        <fullName evidence="1">SCP domain-containing protein</fullName>
    </recommendedName>
</protein>
<name>A0ABD6E6D5_9BILA</name>
<reference evidence="2 3" key="1">
    <citation type="submission" date="2024-08" db="EMBL/GenBank/DDBJ databases">
        <title>Gnathostoma spinigerum genome.</title>
        <authorList>
            <person name="Gonzalez-Bertolin B."/>
            <person name="Monzon S."/>
            <person name="Zaballos A."/>
            <person name="Jimenez P."/>
            <person name="Dekumyoy P."/>
            <person name="Varona S."/>
            <person name="Cuesta I."/>
            <person name="Sumanam S."/>
            <person name="Adisakwattana P."/>
            <person name="Gasser R.B."/>
            <person name="Hernandez-Gonzalez A."/>
            <person name="Young N.D."/>
            <person name="Perteguer M.J."/>
        </authorList>
    </citation>
    <scope>NUCLEOTIDE SEQUENCE [LARGE SCALE GENOMIC DNA]</scope>
    <source>
        <strain evidence="2">AL3</strain>
        <tissue evidence="2">Liver</tissue>
    </source>
</reference>
<dbReference type="InterPro" id="IPR035940">
    <property type="entry name" value="CAP_sf"/>
</dbReference>
<evidence type="ECO:0000313" key="3">
    <source>
        <dbReference type="Proteomes" id="UP001608902"/>
    </source>
</evidence>
<feature type="domain" description="SCP" evidence="1">
    <location>
        <begin position="27"/>
        <end position="63"/>
    </location>
</feature>